<gene>
    <name evidence="3" type="ORF">R77564_04804</name>
    <name evidence="2" type="ORF">R77567_04417</name>
</gene>
<dbReference type="InterPro" id="IPR007055">
    <property type="entry name" value="BON_dom"/>
</dbReference>
<accession>A0AAD2C3K7</accession>
<dbReference type="Proteomes" id="UP001190491">
    <property type="component" value="Unassembled WGS sequence"/>
</dbReference>
<dbReference type="Pfam" id="PF04972">
    <property type="entry name" value="BON"/>
    <property type="match status" value="1"/>
</dbReference>
<dbReference type="AlphaFoldDB" id="A0AAD2C3K7"/>
<dbReference type="EMBL" id="CAUDLI010000013">
    <property type="protein sequence ID" value="CAJ0902843.1"/>
    <property type="molecule type" value="Genomic_DNA"/>
</dbReference>
<dbReference type="EMBL" id="CAUDKO010000013">
    <property type="protein sequence ID" value="CAJ0893153.1"/>
    <property type="molecule type" value="Genomic_DNA"/>
</dbReference>
<proteinExistence type="predicted"/>
<name>A0AAD2C3K7_9RALS</name>
<protein>
    <recommendedName>
        <fullName evidence="1">BON domain-containing protein</fullName>
    </recommendedName>
</protein>
<evidence type="ECO:0000313" key="4">
    <source>
        <dbReference type="Proteomes" id="UP001189792"/>
    </source>
</evidence>
<comment type="caution">
    <text evidence="2">The sequence shown here is derived from an EMBL/GenBank/DDBJ whole genome shotgun (WGS) entry which is preliminary data.</text>
</comment>
<dbReference type="Gene3D" id="3.30.1340.30">
    <property type="match status" value="1"/>
</dbReference>
<keyword evidence="4" id="KW-1185">Reference proteome</keyword>
<reference evidence="2 4" key="1">
    <citation type="submission" date="2023-07" db="EMBL/GenBank/DDBJ databases">
        <authorList>
            <person name="Peeters C."/>
        </authorList>
    </citation>
    <scope>NUCLEOTIDE SEQUENCE</scope>
    <source>
        <strain evidence="3 4">LMG 32965</strain>
        <strain evidence="2">R-77567</strain>
    </source>
</reference>
<dbReference type="Proteomes" id="UP001189792">
    <property type="component" value="Unassembled WGS sequence"/>
</dbReference>
<dbReference type="PROSITE" id="PS50914">
    <property type="entry name" value="BON"/>
    <property type="match status" value="1"/>
</dbReference>
<organism evidence="2 5">
    <name type="scientific">Ralstonia flatus</name>
    <dbReference type="NCBI Taxonomy" id="3058601"/>
    <lineage>
        <taxon>Bacteria</taxon>
        <taxon>Pseudomonadati</taxon>
        <taxon>Pseudomonadota</taxon>
        <taxon>Betaproteobacteria</taxon>
        <taxon>Burkholderiales</taxon>
        <taxon>Burkholderiaceae</taxon>
        <taxon>Ralstonia</taxon>
    </lineage>
</organism>
<evidence type="ECO:0000313" key="5">
    <source>
        <dbReference type="Proteomes" id="UP001190491"/>
    </source>
</evidence>
<sequence>MKNDIQLKHDVEEELQWDPAVDASSFAVKAKDGVVTLSGSVDTFADKHAAEEAVRRVGGVRIPSKTEP</sequence>
<evidence type="ECO:0000259" key="1">
    <source>
        <dbReference type="PROSITE" id="PS50914"/>
    </source>
</evidence>
<evidence type="ECO:0000313" key="2">
    <source>
        <dbReference type="EMBL" id="CAJ0893153.1"/>
    </source>
</evidence>
<evidence type="ECO:0000313" key="3">
    <source>
        <dbReference type="EMBL" id="CAJ0902843.1"/>
    </source>
</evidence>
<feature type="domain" description="BON" evidence="1">
    <location>
        <begin position="3"/>
        <end position="68"/>
    </location>
</feature>